<organism evidence="2 3">
    <name type="scientific">Acetomicrobium flavidum</name>
    <dbReference type="NCBI Taxonomy" id="49896"/>
    <lineage>
        <taxon>Bacteria</taxon>
        <taxon>Thermotogati</taxon>
        <taxon>Synergistota</taxon>
        <taxon>Synergistia</taxon>
        <taxon>Synergistales</taxon>
        <taxon>Acetomicrobiaceae</taxon>
        <taxon>Acetomicrobium</taxon>
    </lineage>
</organism>
<dbReference type="Proteomes" id="UP000185093">
    <property type="component" value="Unassembled WGS sequence"/>
</dbReference>
<dbReference type="InterPro" id="IPR007161">
    <property type="entry name" value="DUF364"/>
</dbReference>
<dbReference type="RefSeq" id="WP_074199828.1">
    <property type="nucleotide sequence ID" value="NZ_FSQZ01000001.1"/>
</dbReference>
<dbReference type="EMBL" id="FSQZ01000001">
    <property type="protein sequence ID" value="SIN73271.1"/>
    <property type="molecule type" value="Genomic_DNA"/>
</dbReference>
<comment type="caution">
    <text evidence="2">The sequence shown here is derived from an EMBL/GenBank/DDBJ whole genome shotgun (WGS) entry which is preliminary data.</text>
</comment>
<dbReference type="Pfam" id="PF04016">
    <property type="entry name" value="DUF364"/>
    <property type="match status" value="1"/>
</dbReference>
<reference evidence="2 3" key="1">
    <citation type="submission" date="2016-11" db="EMBL/GenBank/DDBJ databases">
        <authorList>
            <person name="Varghese N."/>
            <person name="Submissions S."/>
        </authorList>
    </citation>
    <scope>NUCLEOTIDE SEQUENCE [LARGE SCALE GENOMIC DNA]</scope>
    <source>
        <strain evidence="2 3">DSM 20664</strain>
    </source>
</reference>
<keyword evidence="3" id="KW-1185">Reference proteome</keyword>
<evidence type="ECO:0000313" key="2">
    <source>
        <dbReference type="EMBL" id="SIN73271.1"/>
    </source>
</evidence>
<dbReference type="Gene3D" id="3.40.50.11590">
    <property type="match status" value="1"/>
</dbReference>
<protein>
    <submittedName>
        <fullName evidence="2">Heavy-metal chelation</fullName>
    </submittedName>
</protein>
<name>A0ABY1JEI9_9BACT</name>
<sequence>MTFKPANKDEQLNLLTAIRKKLLAEIVNRPNLLMQIVHIEPLGVKEAIGDPTPYKDFALQRGEERLTEATIIGFKGQAFTSYPSRWRGTLDEALNLSLDSEKNRAIFVATANALGRLLNLCDRTIHCKDQGPDKCGREMAEYIASQFGSEINIGIIGYQPAIVKHMVNFFGNDRVFVTDLNPDNIGNEVFGVKILNGSSCLVELAKNCHIGLITGSTLINGTLNEILDVFKEYGVKPYIYGTTAALPPKILGIERLCFEAI</sequence>
<gene>
    <name evidence="2" type="ORF">SAMN05444368_1581</name>
</gene>
<dbReference type="SUPFAM" id="SSF159713">
    <property type="entry name" value="Dhaf3308-like"/>
    <property type="match status" value="1"/>
</dbReference>
<proteinExistence type="predicted"/>
<accession>A0ABY1JEI9</accession>
<evidence type="ECO:0000259" key="1">
    <source>
        <dbReference type="Pfam" id="PF04016"/>
    </source>
</evidence>
<feature type="domain" description="Putative heavy-metal chelation" evidence="1">
    <location>
        <begin position="150"/>
        <end position="250"/>
    </location>
</feature>
<evidence type="ECO:0000313" key="3">
    <source>
        <dbReference type="Proteomes" id="UP000185093"/>
    </source>
</evidence>